<comment type="similarity">
    <text evidence="2 10">Belongs to the class-II aminoacyl-tRNA synthetase family.</text>
</comment>
<dbReference type="GO" id="GO:0005829">
    <property type="term" value="C:cytosol"/>
    <property type="evidence" value="ECO:0007669"/>
    <property type="project" value="TreeGrafter"/>
</dbReference>
<evidence type="ECO:0000256" key="8">
    <source>
        <dbReference type="ARBA" id="ARBA00023146"/>
    </source>
</evidence>
<reference evidence="12" key="1">
    <citation type="submission" date="2017-05" db="EMBL/GenBank/DDBJ databases">
        <authorList>
            <person name="Varghese N."/>
            <person name="Submissions S."/>
        </authorList>
    </citation>
    <scope>NUCLEOTIDE SEQUENCE</scope>
    <source>
        <strain evidence="12">DSM 18763</strain>
    </source>
</reference>
<keyword evidence="8 10" id="KW-0030">Aminoacyl-tRNA synthetase</keyword>
<organism evidence="12 13">
    <name type="scientific">Venenivibrio stagnispumantis</name>
    <dbReference type="NCBI Taxonomy" id="407998"/>
    <lineage>
        <taxon>Bacteria</taxon>
        <taxon>Pseudomonadati</taxon>
        <taxon>Aquificota</taxon>
        <taxon>Aquificia</taxon>
        <taxon>Aquificales</taxon>
        <taxon>Hydrogenothermaceae</taxon>
        <taxon>Venenivibrio</taxon>
    </lineage>
</organism>
<dbReference type="GO" id="GO:0005524">
    <property type="term" value="F:ATP binding"/>
    <property type="evidence" value="ECO:0007669"/>
    <property type="project" value="UniProtKB-UniRule"/>
</dbReference>
<dbReference type="PANTHER" id="PTHR30075">
    <property type="entry name" value="GLYCYL-TRNA SYNTHETASE"/>
    <property type="match status" value="1"/>
</dbReference>
<comment type="caution">
    <text evidence="12">The sequence shown here is derived from an EMBL/GenBank/DDBJ whole genome shotgun (WGS) entry which is preliminary data.</text>
</comment>
<dbReference type="GO" id="GO:0006426">
    <property type="term" value="P:glycyl-tRNA aminoacylation"/>
    <property type="evidence" value="ECO:0007669"/>
    <property type="project" value="UniProtKB-UniRule"/>
</dbReference>
<dbReference type="EC" id="6.1.1.14" evidence="10"/>
<dbReference type="HAMAP" id="MF_00255">
    <property type="entry name" value="Gly_tRNA_synth_beta"/>
    <property type="match status" value="1"/>
</dbReference>
<evidence type="ECO:0000313" key="12">
    <source>
        <dbReference type="EMBL" id="SMP08645.1"/>
    </source>
</evidence>
<evidence type="ECO:0000313" key="13">
    <source>
        <dbReference type="Proteomes" id="UP001157947"/>
    </source>
</evidence>
<dbReference type="EMBL" id="FXTX01000006">
    <property type="protein sequence ID" value="SMP08645.1"/>
    <property type="molecule type" value="Genomic_DNA"/>
</dbReference>
<feature type="domain" description="DALR anticodon binding" evidence="11">
    <location>
        <begin position="593"/>
        <end position="676"/>
    </location>
</feature>
<comment type="subunit">
    <text evidence="10">Tetramer of two alpha and two beta subunits.</text>
</comment>
<keyword evidence="7 10" id="KW-0648">Protein biosynthesis</keyword>
<dbReference type="SUPFAM" id="SSF109604">
    <property type="entry name" value="HD-domain/PDEase-like"/>
    <property type="match status" value="1"/>
</dbReference>
<dbReference type="RefSeq" id="WP_265134113.1">
    <property type="nucleotide sequence ID" value="NZ_FXTX01000006.1"/>
</dbReference>
<evidence type="ECO:0000256" key="7">
    <source>
        <dbReference type="ARBA" id="ARBA00022917"/>
    </source>
</evidence>
<sequence length="681" mass="79364">MANYLFEIGTEELPPKAINILLEYSQNFFEEKLKDFFLYQTPENISIFSTPRRLSILLKNLKDKKEQEEIIIIGPPAKVSFDNEGKFTKAAISFAEKNNIPLENLKVITTEKGEYLGATVIKEGEDLKERIKEVLKEFFENLPPMKTMRWESSGFRFPRPIRWIVSLLDDKVIDFEIAGVKADRYTYLHRFMTNTVGRGEKKELKDALSYEEITKLGFIIANRKERREAIEKTLSAFGKVLNAEAILDQDLIDEVTDLTEYPVAIVGDFNPEYLTLPKEVIITVCKHHQRYFNFIQNDKLIPKFLAFSNNSVKEKEVIKNGYEKVLKARLEDALFFYKEDLKKNLDELYEKLSGIQFHEKLGSIKDKVERNKKIALIIANYLKDVNLQKLERANKLSKVDLVTEMVKEFDELQGIMGRYYALKQGEEQEVADAIYEHYLPKTAEDQLPTTKIGTILALADKIDTLISFFSIGEIPKGASDPFGLRRNAIGVVRLLVEKELDIDLKELLEKLTDNQEVIEQLLEFITNRFEGLYKYDKDIINAVLSTKEYNLYRAKLKIEAISELKKREDFEDIITVFKRVGRIIPQDFEGVLKEDLLSQKEEKELYQKMVEIKDKFNKKVENKEYQEALLSLLKLKPYIDRFFDNVMVMVDNQQIKINRLALLNEINNLFKKIADFTKINF</sequence>
<dbReference type="Pfam" id="PF05746">
    <property type="entry name" value="DALR_1"/>
    <property type="match status" value="1"/>
</dbReference>
<dbReference type="NCBIfam" id="TIGR00211">
    <property type="entry name" value="glyS"/>
    <property type="match status" value="1"/>
</dbReference>
<evidence type="ECO:0000256" key="3">
    <source>
        <dbReference type="ARBA" id="ARBA00022490"/>
    </source>
</evidence>
<dbReference type="InterPro" id="IPR008909">
    <property type="entry name" value="DALR_anticod-bd"/>
</dbReference>
<dbReference type="GO" id="GO:0006420">
    <property type="term" value="P:arginyl-tRNA aminoacylation"/>
    <property type="evidence" value="ECO:0007669"/>
    <property type="project" value="InterPro"/>
</dbReference>
<keyword evidence="13" id="KW-1185">Reference proteome</keyword>
<evidence type="ECO:0000256" key="9">
    <source>
        <dbReference type="ARBA" id="ARBA00047937"/>
    </source>
</evidence>
<dbReference type="PANTHER" id="PTHR30075:SF2">
    <property type="entry name" value="GLYCINE--TRNA LIGASE, CHLOROPLASTIC_MITOCHONDRIAL 2"/>
    <property type="match status" value="1"/>
</dbReference>
<evidence type="ECO:0000259" key="11">
    <source>
        <dbReference type="Pfam" id="PF05746"/>
    </source>
</evidence>
<dbReference type="Pfam" id="PF02092">
    <property type="entry name" value="tRNA_synt_2f"/>
    <property type="match status" value="1"/>
</dbReference>
<dbReference type="GO" id="GO:0004820">
    <property type="term" value="F:glycine-tRNA ligase activity"/>
    <property type="evidence" value="ECO:0007669"/>
    <property type="project" value="UniProtKB-UniRule"/>
</dbReference>
<accession>A0AA45WKW1</accession>
<evidence type="ECO:0000256" key="6">
    <source>
        <dbReference type="ARBA" id="ARBA00022840"/>
    </source>
</evidence>
<dbReference type="PROSITE" id="PS50861">
    <property type="entry name" value="AA_TRNA_LIGASE_II_GLYAB"/>
    <property type="match status" value="1"/>
</dbReference>
<dbReference type="Proteomes" id="UP001157947">
    <property type="component" value="Unassembled WGS sequence"/>
</dbReference>
<keyword evidence="3 10" id="KW-0963">Cytoplasm</keyword>
<evidence type="ECO:0000256" key="4">
    <source>
        <dbReference type="ARBA" id="ARBA00022598"/>
    </source>
</evidence>
<protein>
    <recommendedName>
        <fullName evidence="10">Glycine--tRNA ligase beta subunit</fullName>
        <ecNumber evidence="10">6.1.1.14</ecNumber>
    </recommendedName>
    <alternativeName>
        <fullName evidence="10">Glycyl-tRNA synthetase beta subunit</fullName>
        <shortName evidence="10">GlyRS</shortName>
    </alternativeName>
</protein>
<name>A0AA45WKW1_9AQUI</name>
<evidence type="ECO:0000256" key="5">
    <source>
        <dbReference type="ARBA" id="ARBA00022741"/>
    </source>
</evidence>
<keyword evidence="5 10" id="KW-0547">Nucleotide-binding</keyword>
<comment type="catalytic activity">
    <reaction evidence="9 10">
        <text>tRNA(Gly) + glycine + ATP = glycyl-tRNA(Gly) + AMP + diphosphate</text>
        <dbReference type="Rhea" id="RHEA:16013"/>
        <dbReference type="Rhea" id="RHEA-COMP:9664"/>
        <dbReference type="Rhea" id="RHEA-COMP:9683"/>
        <dbReference type="ChEBI" id="CHEBI:30616"/>
        <dbReference type="ChEBI" id="CHEBI:33019"/>
        <dbReference type="ChEBI" id="CHEBI:57305"/>
        <dbReference type="ChEBI" id="CHEBI:78442"/>
        <dbReference type="ChEBI" id="CHEBI:78522"/>
        <dbReference type="ChEBI" id="CHEBI:456215"/>
        <dbReference type="EC" id="6.1.1.14"/>
    </reaction>
</comment>
<comment type="subcellular location">
    <subcellularLocation>
        <location evidence="1 10">Cytoplasm</location>
    </subcellularLocation>
</comment>
<gene>
    <name evidence="10" type="primary">glyS</name>
    <name evidence="12" type="ORF">SAMN06264868_10644</name>
</gene>
<proteinExistence type="inferred from homology"/>
<dbReference type="PRINTS" id="PR01045">
    <property type="entry name" value="TRNASYNTHGB"/>
</dbReference>
<evidence type="ECO:0000256" key="10">
    <source>
        <dbReference type="HAMAP-Rule" id="MF_00255"/>
    </source>
</evidence>
<dbReference type="AlphaFoldDB" id="A0AA45WKW1"/>
<dbReference type="GO" id="GO:0004814">
    <property type="term" value="F:arginine-tRNA ligase activity"/>
    <property type="evidence" value="ECO:0007669"/>
    <property type="project" value="InterPro"/>
</dbReference>
<evidence type="ECO:0000256" key="1">
    <source>
        <dbReference type="ARBA" id="ARBA00004496"/>
    </source>
</evidence>
<dbReference type="InterPro" id="IPR006194">
    <property type="entry name" value="Gly-tRNA-synth_heterodimer"/>
</dbReference>
<dbReference type="InterPro" id="IPR015944">
    <property type="entry name" value="Gly-tRNA-synth_bsu"/>
</dbReference>
<keyword evidence="4 10" id="KW-0436">Ligase</keyword>
<evidence type="ECO:0000256" key="2">
    <source>
        <dbReference type="ARBA" id="ARBA00008226"/>
    </source>
</evidence>
<keyword evidence="6 10" id="KW-0067">ATP-binding</keyword>